<dbReference type="Pfam" id="PF01554">
    <property type="entry name" value="MatE"/>
    <property type="match status" value="2"/>
</dbReference>
<dbReference type="EMBL" id="PJNI01000001">
    <property type="protein sequence ID" value="PKR82034.1"/>
    <property type="molecule type" value="Genomic_DNA"/>
</dbReference>
<keyword evidence="12" id="KW-1185">Reference proteome</keyword>
<keyword evidence="7 10" id="KW-1133">Transmembrane helix</keyword>
<dbReference type="GO" id="GO:0005886">
    <property type="term" value="C:plasma membrane"/>
    <property type="evidence" value="ECO:0007669"/>
    <property type="project" value="UniProtKB-SubCell"/>
</dbReference>
<keyword evidence="6 10" id="KW-0812">Transmembrane</keyword>
<feature type="transmembrane region" description="Helical" evidence="10">
    <location>
        <begin position="55"/>
        <end position="78"/>
    </location>
</feature>
<comment type="similarity">
    <text evidence="2">Belongs to the multi antimicrobial extrusion (MATE) (TC 2.A.66.1) family. MepA subfamily.</text>
</comment>
<dbReference type="Proteomes" id="UP000236654">
    <property type="component" value="Unassembled WGS sequence"/>
</dbReference>
<evidence type="ECO:0000256" key="10">
    <source>
        <dbReference type="SAM" id="Phobius"/>
    </source>
</evidence>
<dbReference type="CDD" id="cd13143">
    <property type="entry name" value="MATE_MepA_like"/>
    <property type="match status" value="1"/>
</dbReference>
<feature type="transmembrane region" description="Helical" evidence="10">
    <location>
        <begin position="386"/>
        <end position="410"/>
    </location>
</feature>
<feature type="transmembrane region" description="Helical" evidence="10">
    <location>
        <begin position="12"/>
        <end position="35"/>
    </location>
</feature>
<evidence type="ECO:0000256" key="8">
    <source>
        <dbReference type="ARBA" id="ARBA00023136"/>
    </source>
</evidence>
<evidence type="ECO:0000256" key="2">
    <source>
        <dbReference type="ARBA" id="ARBA00008417"/>
    </source>
</evidence>
<name>A0A2I0R624_9FLAO</name>
<dbReference type="GO" id="GO:0046677">
    <property type="term" value="P:response to antibiotic"/>
    <property type="evidence" value="ECO:0007669"/>
    <property type="project" value="UniProtKB-KW"/>
</dbReference>
<dbReference type="InterPro" id="IPR002528">
    <property type="entry name" value="MATE_fam"/>
</dbReference>
<feature type="transmembrane region" description="Helical" evidence="10">
    <location>
        <begin position="98"/>
        <end position="115"/>
    </location>
</feature>
<evidence type="ECO:0000256" key="9">
    <source>
        <dbReference type="ARBA" id="ARBA00023251"/>
    </source>
</evidence>
<dbReference type="GO" id="GO:0015297">
    <property type="term" value="F:antiporter activity"/>
    <property type="evidence" value="ECO:0007669"/>
    <property type="project" value="InterPro"/>
</dbReference>
<dbReference type="InterPro" id="IPR051327">
    <property type="entry name" value="MATE_MepA_subfamily"/>
</dbReference>
<keyword evidence="8 10" id="KW-0472">Membrane</keyword>
<reference evidence="11 12" key="1">
    <citation type="submission" date="2017-12" db="EMBL/GenBank/DDBJ databases">
        <title>The draft genome sequence of Brumimicrobium saltpan LHR20.</title>
        <authorList>
            <person name="Do Z.-J."/>
            <person name="Luo H.-R."/>
        </authorList>
    </citation>
    <scope>NUCLEOTIDE SEQUENCE [LARGE SCALE GENOMIC DNA]</scope>
    <source>
        <strain evidence="11 12">LHR20</strain>
    </source>
</reference>
<feature type="transmembrane region" description="Helical" evidence="10">
    <location>
        <begin position="135"/>
        <end position="153"/>
    </location>
</feature>
<dbReference type="OrthoDB" id="9811110at2"/>
<comment type="subcellular location">
    <subcellularLocation>
        <location evidence="1">Cell membrane</location>
        <topology evidence="1">Multi-pass membrane protein</topology>
    </subcellularLocation>
</comment>
<feature type="transmembrane region" description="Helical" evidence="10">
    <location>
        <begin position="316"/>
        <end position="338"/>
    </location>
</feature>
<dbReference type="PANTHER" id="PTHR43823:SF3">
    <property type="entry name" value="MULTIDRUG EXPORT PROTEIN MEPA"/>
    <property type="match status" value="1"/>
</dbReference>
<keyword evidence="4" id="KW-0813">Transport</keyword>
<feature type="transmembrane region" description="Helical" evidence="10">
    <location>
        <begin position="165"/>
        <end position="188"/>
    </location>
</feature>
<evidence type="ECO:0000256" key="1">
    <source>
        <dbReference type="ARBA" id="ARBA00004651"/>
    </source>
</evidence>
<proteinExistence type="inferred from homology"/>
<dbReference type="AlphaFoldDB" id="A0A2I0R624"/>
<gene>
    <name evidence="11" type="ORF">CW751_01475</name>
</gene>
<evidence type="ECO:0000313" key="11">
    <source>
        <dbReference type="EMBL" id="PKR82034.1"/>
    </source>
</evidence>
<dbReference type="PIRSF" id="PIRSF006603">
    <property type="entry name" value="DinF"/>
    <property type="match status" value="1"/>
</dbReference>
<evidence type="ECO:0000256" key="4">
    <source>
        <dbReference type="ARBA" id="ARBA00022448"/>
    </source>
</evidence>
<keyword evidence="5" id="KW-1003">Cell membrane</keyword>
<dbReference type="NCBIfam" id="TIGR00797">
    <property type="entry name" value="matE"/>
    <property type="match status" value="1"/>
</dbReference>
<feature type="transmembrane region" description="Helical" evidence="10">
    <location>
        <begin position="358"/>
        <end position="379"/>
    </location>
</feature>
<evidence type="ECO:0000256" key="6">
    <source>
        <dbReference type="ARBA" id="ARBA00022692"/>
    </source>
</evidence>
<evidence type="ECO:0000256" key="7">
    <source>
        <dbReference type="ARBA" id="ARBA00022989"/>
    </source>
</evidence>
<dbReference type="GO" id="GO:0042910">
    <property type="term" value="F:xenobiotic transmembrane transporter activity"/>
    <property type="evidence" value="ECO:0007669"/>
    <property type="project" value="InterPro"/>
</dbReference>
<accession>A0A2I0R624</accession>
<organism evidence="11 12">
    <name type="scientific">Brumimicrobium salinarum</name>
    <dbReference type="NCBI Taxonomy" id="2058658"/>
    <lineage>
        <taxon>Bacteria</taxon>
        <taxon>Pseudomonadati</taxon>
        <taxon>Bacteroidota</taxon>
        <taxon>Flavobacteriia</taxon>
        <taxon>Flavobacteriales</taxon>
        <taxon>Crocinitomicaceae</taxon>
        <taxon>Brumimicrobium</taxon>
    </lineage>
</organism>
<sequence length="467" mass="50419">MKSTEKFGKAPLGKLLAGQAIPASVGILTMSIYAIVDTIYVGNFVGADAIGAITVVLPITFLISSIGMAIGVGGSSVLSRALGNKNQSKAFKTFGHQVMMTITLALLFVVLGAIYTDEIIHVFGGMGDVEGPAIAYFNILLIGVPFLAWSMMSNNVIRAEGYPRVAMFAMIIPAILNIILDPIFIILLDLGIEGAAWATTLSYIGSAAFTLSHFVFGKSMLRISLEYCIPSFPLIKEISALGLVTLARQGVISILAIVLNNSLFYYGGEQGLSVYGIVNRILMFANFPVLGITQGFVPIVGYNFGARLKERVEKIIKLSIGWASAFSLLIFIILMSLSSEIPRLFTNDLELIRETSPVIRTVFLATPLLAVSLIISAYFQAIGKAGAALFLALTKQGIFLIPLVLLLPLYFGLSGIWMSFPIADIGAALVSFLYFKIFPAKYPSKQEADLESKNRIASEIMTNEYES</sequence>
<dbReference type="PANTHER" id="PTHR43823">
    <property type="entry name" value="SPORULATION PROTEIN YKVU"/>
    <property type="match status" value="1"/>
</dbReference>
<dbReference type="InterPro" id="IPR048279">
    <property type="entry name" value="MdtK-like"/>
</dbReference>
<evidence type="ECO:0000313" key="12">
    <source>
        <dbReference type="Proteomes" id="UP000236654"/>
    </source>
</evidence>
<evidence type="ECO:0000256" key="3">
    <source>
        <dbReference type="ARBA" id="ARBA00022106"/>
    </source>
</evidence>
<feature type="transmembrane region" description="Helical" evidence="10">
    <location>
        <begin position="281"/>
        <end position="304"/>
    </location>
</feature>
<dbReference type="InterPro" id="IPR045070">
    <property type="entry name" value="MATE_MepA-like"/>
</dbReference>
<feature type="transmembrane region" description="Helical" evidence="10">
    <location>
        <begin position="416"/>
        <end position="435"/>
    </location>
</feature>
<protein>
    <recommendedName>
        <fullName evidence="3">Multidrug export protein MepA</fullName>
    </recommendedName>
</protein>
<feature type="transmembrane region" description="Helical" evidence="10">
    <location>
        <begin position="194"/>
        <end position="217"/>
    </location>
</feature>
<dbReference type="RefSeq" id="WP_101333180.1">
    <property type="nucleotide sequence ID" value="NZ_PJNI01000001.1"/>
</dbReference>
<evidence type="ECO:0000256" key="5">
    <source>
        <dbReference type="ARBA" id="ARBA00022475"/>
    </source>
</evidence>
<comment type="caution">
    <text evidence="11">The sequence shown here is derived from an EMBL/GenBank/DDBJ whole genome shotgun (WGS) entry which is preliminary data.</text>
</comment>
<keyword evidence="9" id="KW-0046">Antibiotic resistance</keyword>
<feature type="transmembrane region" description="Helical" evidence="10">
    <location>
        <begin position="238"/>
        <end position="261"/>
    </location>
</feature>